<proteinExistence type="predicted"/>
<dbReference type="EMBL" id="ACDN02000072">
    <property type="protein sequence ID" value="EQM94588.1"/>
    <property type="molecule type" value="Genomic_DNA"/>
</dbReference>
<dbReference type="HOGENOM" id="CLU_1956570_0_0_7"/>
<dbReference type="Proteomes" id="UP000005085">
    <property type="component" value="Unassembled WGS sequence"/>
</dbReference>
<dbReference type="AlphaFoldDB" id="T5LDF8"/>
<keyword evidence="2" id="KW-1185">Reference proteome</keyword>
<sequence length="141" mass="17126">MIRQIVQYIIKPFKLKKGELMQTEKRKVTYWGGYREIEGRFEFYLDDFYCEEYVCPFCIKALARYKHYNVVVNEDYLFGPDVSIWDFTINDLSCFWIWETDTWRSRIKVNGNPSSLKRETLEKIMQDLCDILNMLMLEENI</sequence>
<accession>T5LDF8</accession>
<evidence type="ECO:0000313" key="2">
    <source>
        <dbReference type="Proteomes" id="UP000005085"/>
    </source>
</evidence>
<reference evidence="1 2" key="1">
    <citation type="journal article" date="2014" name="Genome Announc.">
        <title>Draft genome sequences of six enterohepatic helicobacter species isolated from humans and one from rhesus macaques.</title>
        <authorList>
            <person name="Shen Z."/>
            <person name="Sheh A."/>
            <person name="Young S.K."/>
            <person name="Abouelliel A."/>
            <person name="Ward D.V."/>
            <person name="Earl A.M."/>
            <person name="Fox J.G."/>
        </authorList>
    </citation>
    <scope>NUCLEOTIDE SEQUENCE [LARGE SCALE GENOMIC DNA]</scope>
    <source>
        <strain evidence="1 2">ATCC 43879</strain>
    </source>
</reference>
<comment type="caution">
    <text evidence="1">The sequence shown here is derived from an EMBL/GenBank/DDBJ whole genome shotgun (WGS) entry which is preliminary data.</text>
</comment>
<evidence type="ECO:0000313" key="1">
    <source>
        <dbReference type="EMBL" id="EQM94588.1"/>
    </source>
</evidence>
<organism evidence="1 2">
    <name type="scientific">Helicobacter bilis ATCC 43879</name>
    <dbReference type="NCBI Taxonomy" id="613026"/>
    <lineage>
        <taxon>Bacteria</taxon>
        <taxon>Pseudomonadati</taxon>
        <taxon>Campylobacterota</taxon>
        <taxon>Epsilonproteobacteria</taxon>
        <taxon>Campylobacterales</taxon>
        <taxon>Helicobacteraceae</taxon>
        <taxon>Helicobacter</taxon>
    </lineage>
</organism>
<name>T5LDF8_9HELI</name>
<gene>
    <name evidence="1" type="ORF">HRAG_02366</name>
</gene>
<protein>
    <submittedName>
        <fullName evidence="1">Uncharacterized protein</fullName>
    </submittedName>
</protein>